<name>A0A0P7AUS8_9HYPO</name>
<organism evidence="2 3">
    <name type="scientific">Neonectria ditissima</name>
    <dbReference type="NCBI Taxonomy" id="78410"/>
    <lineage>
        <taxon>Eukaryota</taxon>
        <taxon>Fungi</taxon>
        <taxon>Dikarya</taxon>
        <taxon>Ascomycota</taxon>
        <taxon>Pezizomycotina</taxon>
        <taxon>Sordariomycetes</taxon>
        <taxon>Hypocreomycetidae</taxon>
        <taxon>Hypocreales</taxon>
        <taxon>Nectriaceae</taxon>
        <taxon>Neonectria</taxon>
    </lineage>
</organism>
<protein>
    <submittedName>
        <fullName evidence="2">Uncharacterized protein</fullName>
    </submittedName>
</protein>
<accession>A0A0P7AUS8</accession>
<evidence type="ECO:0000313" key="2">
    <source>
        <dbReference type="EMBL" id="KPM38267.1"/>
    </source>
</evidence>
<dbReference type="AlphaFoldDB" id="A0A0P7AUS8"/>
<comment type="caution">
    <text evidence="2">The sequence shown here is derived from an EMBL/GenBank/DDBJ whole genome shotgun (WGS) entry which is preliminary data.</text>
</comment>
<evidence type="ECO:0000256" key="1">
    <source>
        <dbReference type="SAM" id="MobiDB-lite"/>
    </source>
</evidence>
<dbReference type="Proteomes" id="UP000050424">
    <property type="component" value="Unassembled WGS sequence"/>
</dbReference>
<reference evidence="2 3" key="1">
    <citation type="submission" date="2015-09" db="EMBL/GenBank/DDBJ databases">
        <title>Draft genome of a European isolate of the apple canker pathogen Neonectria ditissima.</title>
        <authorList>
            <person name="Gomez-Cortecero A."/>
            <person name="Harrison R.J."/>
            <person name="Armitage A.D."/>
        </authorList>
    </citation>
    <scope>NUCLEOTIDE SEQUENCE [LARGE SCALE GENOMIC DNA]</scope>
    <source>
        <strain evidence="2 3">R09/05</strain>
    </source>
</reference>
<sequence length="192" mass="21288">MDLVYNPMAFNLVMEDDASEDTYQPNPVDDNCISPELLRGIPSTLPATLIPEPALLSSLEQHESYLNQISDIPLTPPLLYYLDLDLNTDLDSTMLFTETPFHTDTDSFNLSPDFHNLNAFPTESSVSPSFGTSSTGPTPNMDSESSQSSISPPDVFGLRFRYLICTADDNEERLKNLRGASFVRKVTLSDVI</sequence>
<keyword evidence="3" id="KW-1185">Reference proteome</keyword>
<feature type="compositionally biased region" description="Low complexity" evidence="1">
    <location>
        <begin position="124"/>
        <end position="151"/>
    </location>
</feature>
<gene>
    <name evidence="2" type="ORF">AK830_g8294</name>
</gene>
<dbReference type="EMBL" id="LKCW01000139">
    <property type="protein sequence ID" value="KPM38267.1"/>
    <property type="molecule type" value="Genomic_DNA"/>
</dbReference>
<evidence type="ECO:0000313" key="3">
    <source>
        <dbReference type="Proteomes" id="UP000050424"/>
    </source>
</evidence>
<feature type="region of interest" description="Disordered" evidence="1">
    <location>
        <begin position="122"/>
        <end position="152"/>
    </location>
</feature>
<proteinExistence type="predicted"/>